<dbReference type="PANTHER" id="PTHR30483">
    <property type="entry name" value="LEUCINE-SPECIFIC-BINDING PROTEIN"/>
    <property type="match status" value="1"/>
</dbReference>
<dbReference type="STRING" id="690567.142"/>
<dbReference type="InterPro" id="IPR028082">
    <property type="entry name" value="Peripla_BP_I"/>
</dbReference>
<dbReference type="InterPro" id="IPR028081">
    <property type="entry name" value="Leu-bd"/>
</dbReference>
<organism evidence="7 8">
    <name type="scientific">Syntrophomonas zehnderi OL-4</name>
    <dbReference type="NCBI Taxonomy" id="690567"/>
    <lineage>
        <taxon>Bacteria</taxon>
        <taxon>Bacillati</taxon>
        <taxon>Bacillota</taxon>
        <taxon>Clostridia</taxon>
        <taxon>Eubacteriales</taxon>
        <taxon>Syntrophomonadaceae</taxon>
        <taxon>Syntrophomonas</taxon>
    </lineage>
</organism>
<feature type="domain" description="Leucine-binding protein" evidence="6">
    <location>
        <begin position="44"/>
        <end position="247"/>
    </location>
</feature>
<dbReference type="GO" id="GO:0006865">
    <property type="term" value="P:amino acid transport"/>
    <property type="evidence" value="ECO:0007669"/>
    <property type="project" value="UniProtKB-KW"/>
</dbReference>
<feature type="signal peptide" evidence="5">
    <location>
        <begin position="1"/>
        <end position="23"/>
    </location>
</feature>
<dbReference type="AlphaFoldDB" id="A0A0E4C7H9"/>
<keyword evidence="3 5" id="KW-0732">Signal</keyword>
<sequence length="259" mass="27465">MKKRANKRLVGILIMMFMLTIVAGCGGAKTGDKNGGASPTGDKIPVGINVELSGDVASYGSNAANGALLAMEEINKDGGVLGKQLQPLKRDCQSKADEAMNLSASLIDDSKIVAQIGPLTSGNVAGSTPMMLSKNVPLIAPAATAINVTVDEKTGKVKDYIFRVCYLDSDQSNRMAEFAIDELKVKNAAIFGSTSDEYAKGLAKYFEKSFTEKGGTIVAKEGFVNGDKEFKAALTKIKGKNPDFIYVPGYYTEVSVLIK</sequence>
<dbReference type="Pfam" id="PF13458">
    <property type="entry name" value="Peripla_BP_6"/>
    <property type="match status" value="1"/>
</dbReference>
<dbReference type="EMBL" id="CGIH01000004">
    <property type="protein sequence ID" value="CFW99183.1"/>
    <property type="molecule type" value="Genomic_DNA"/>
</dbReference>
<evidence type="ECO:0000259" key="6">
    <source>
        <dbReference type="Pfam" id="PF13458"/>
    </source>
</evidence>
<dbReference type="PRINTS" id="PR00337">
    <property type="entry name" value="LEUILEVALBP"/>
</dbReference>
<reference evidence="7 8" key="1">
    <citation type="submission" date="2015-03" db="EMBL/GenBank/DDBJ databases">
        <authorList>
            <person name="Murphy D."/>
        </authorList>
    </citation>
    <scope>NUCLEOTIDE SEQUENCE [LARGE SCALE GENOMIC DNA]</scope>
    <source>
        <strain evidence="7 8">OL-4</strain>
    </source>
</reference>
<dbReference type="Gene3D" id="3.40.50.2300">
    <property type="match status" value="2"/>
</dbReference>
<evidence type="ECO:0000313" key="7">
    <source>
        <dbReference type="EMBL" id="CFW99183.1"/>
    </source>
</evidence>
<feature type="chain" id="PRO_5038523082" evidence="5">
    <location>
        <begin position="24"/>
        <end position="259"/>
    </location>
</feature>
<keyword evidence="8" id="KW-1185">Reference proteome</keyword>
<evidence type="ECO:0000256" key="4">
    <source>
        <dbReference type="ARBA" id="ARBA00022970"/>
    </source>
</evidence>
<keyword evidence="4" id="KW-0029">Amino-acid transport</keyword>
<name>A0A0E4C7H9_9FIRM</name>
<dbReference type="InterPro" id="IPR051010">
    <property type="entry name" value="BCAA_transport"/>
</dbReference>
<evidence type="ECO:0000256" key="5">
    <source>
        <dbReference type="SAM" id="SignalP"/>
    </source>
</evidence>
<dbReference type="InterPro" id="IPR000709">
    <property type="entry name" value="Leu_Ile_Val-bd"/>
</dbReference>
<protein>
    <submittedName>
        <fullName evidence="7">Leu/Ile/Val-binding protein</fullName>
    </submittedName>
</protein>
<gene>
    <name evidence="7" type="ORF">142</name>
</gene>
<dbReference type="SUPFAM" id="SSF53822">
    <property type="entry name" value="Periplasmic binding protein-like I"/>
    <property type="match status" value="1"/>
</dbReference>
<comment type="similarity">
    <text evidence="1">Belongs to the leucine-binding protein family.</text>
</comment>
<evidence type="ECO:0000256" key="2">
    <source>
        <dbReference type="ARBA" id="ARBA00022448"/>
    </source>
</evidence>
<proteinExistence type="inferred from homology"/>
<evidence type="ECO:0000313" key="8">
    <source>
        <dbReference type="Proteomes" id="UP000045545"/>
    </source>
</evidence>
<dbReference type="PROSITE" id="PS51257">
    <property type="entry name" value="PROKAR_LIPOPROTEIN"/>
    <property type="match status" value="1"/>
</dbReference>
<accession>A0A0E4C7H9</accession>
<dbReference type="PANTHER" id="PTHR30483:SF6">
    <property type="entry name" value="PERIPLASMIC BINDING PROTEIN OF ABC TRANSPORTER FOR NATURAL AMINO ACIDS"/>
    <property type="match status" value="1"/>
</dbReference>
<dbReference type="Proteomes" id="UP000045545">
    <property type="component" value="Unassembled WGS sequence"/>
</dbReference>
<evidence type="ECO:0000256" key="1">
    <source>
        <dbReference type="ARBA" id="ARBA00010062"/>
    </source>
</evidence>
<evidence type="ECO:0000256" key="3">
    <source>
        <dbReference type="ARBA" id="ARBA00022729"/>
    </source>
</evidence>
<keyword evidence="2" id="KW-0813">Transport</keyword>